<organism evidence="3 4">
    <name type="scientific">Clitoria ternatea</name>
    <name type="common">Butterfly pea</name>
    <dbReference type="NCBI Taxonomy" id="43366"/>
    <lineage>
        <taxon>Eukaryota</taxon>
        <taxon>Viridiplantae</taxon>
        <taxon>Streptophyta</taxon>
        <taxon>Embryophyta</taxon>
        <taxon>Tracheophyta</taxon>
        <taxon>Spermatophyta</taxon>
        <taxon>Magnoliopsida</taxon>
        <taxon>eudicotyledons</taxon>
        <taxon>Gunneridae</taxon>
        <taxon>Pentapetalae</taxon>
        <taxon>rosids</taxon>
        <taxon>fabids</taxon>
        <taxon>Fabales</taxon>
        <taxon>Fabaceae</taxon>
        <taxon>Papilionoideae</taxon>
        <taxon>50 kb inversion clade</taxon>
        <taxon>NPAAA clade</taxon>
        <taxon>indigoferoid/millettioid clade</taxon>
        <taxon>Phaseoleae</taxon>
        <taxon>Clitoria</taxon>
    </lineage>
</organism>
<protein>
    <submittedName>
        <fullName evidence="3">Uncharacterized protein</fullName>
    </submittedName>
</protein>
<name>A0AAN9PD90_CLITE</name>
<gene>
    <name evidence="3" type="ORF">RJT34_16008</name>
</gene>
<feature type="transmembrane region" description="Helical" evidence="2">
    <location>
        <begin position="131"/>
        <end position="154"/>
    </location>
</feature>
<evidence type="ECO:0000313" key="4">
    <source>
        <dbReference type="Proteomes" id="UP001359559"/>
    </source>
</evidence>
<proteinExistence type="predicted"/>
<accession>A0AAN9PD90</accession>
<keyword evidence="2" id="KW-0472">Membrane</keyword>
<feature type="region of interest" description="Disordered" evidence="1">
    <location>
        <begin position="1"/>
        <end position="24"/>
    </location>
</feature>
<sequence length="186" mass="21179">MRSERRGERGERDLDKGKKGRGFEQGDSAVDVWYEEELRTEAQRNRWRDVKTLRREVANLQSPLTALDLLLLRCVIVELIGSEGLRIDTGSGTPNVEVEIDAVSIYLNIHGWVNDDIDWFRVAVGAGWQIIMAYVNLGCYYLMGIPVGVVPVILVEPEKLQYDLWFFLISTTLVLQPLQNRGSISE</sequence>
<dbReference type="EMBL" id="JAYKXN010000004">
    <property type="protein sequence ID" value="KAK7293147.1"/>
    <property type="molecule type" value="Genomic_DNA"/>
</dbReference>
<comment type="caution">
    <text evidence="3">The sequence shown here is derived from an EMBL/GenBank/DDBJ whole genome shotgun (WGS) entry which is preliminary data.</text>
</comment>
<reference evidence="3 4" key="1">
    <citation type="submission" date="2024-01" db="EMBL/GenBank/DDBJ databases">
        <title>The genomes of 5 underutilized Papilionoideae crops provide insights into root nodulation and disease resistance.</title>
        <authorList>
            <person name="Yuan L."/>
        </authorList>
    </citation>
    <scope>NUCLEOTIDE SEQUENCE [LARGE SCALE GENOMIC DNA]</scope>
    <source>
        <strain evidence="3">LY-2023</strain>
        <tissue evidence="3">Leaf</tissue>
    </source>
</reference>
<dbReference type="Proteomes" id="UP001359559">
    <property type="component" value="Unassembled WGS sequence"/>
</dbReference>
<keyword evidence="2" id="KW-0812">Transmembrane</keyword>
<dbReference type="AlphaFoldDB" id="A0AAN9PD90"/>
<evidence type="ECO:0000313" key="3">
    <source>
        <dbReference type="EMBL" id="KAK7293147.1"/>
    </source>
</evidence>
<keyword evidence="4" id="KW-1185">Reference proteome</keyword>
<keyword evidence="2" id="KW-1133">Transmembrane helix</keyword>
<evidence type="ECO:0000256" key="1">
    <source>
        <dbReference type="SAM" id="MobiDB-lite"/>
    </source>
</evidence>
<evidence type="ECO:0000256" key="2">
    <source>
        <dbReference type="SAM" id="Phobius"/>
    </source>
</evidence>